<accession>A0A7C0Y1K4</accession>
<dbReference type="Proteomes" id="UP000886210">
    <property type="component" value="Unassembled WGS sequence"/>
</dbReference>
<dbReference type="InterPro" id="IPR016039">
    <property type="entry name" value="Thiolase-like"/>
</dbReference>
<evidence type="ECO:0000313" key="2">
    <source>
        <dbReference type="EMBL" id="HDD31734.1"/>
    </source>
</evidence>
<gene>
    <name evidence="2" type="ORF">ENF72_03850</name>
</gene>
<protein>
    <submittedName>
        <fullName evidence="2">Thiolase domain-containing protein</fullName>
    </submittedName>
</protein>
<proteinExistence type="predicted"/>
<dbReference type="EMBL" id="DQYG01000165">
    <property type="protein sequence ID" value="HDD31734.1"/>
    <property type="molecule type" value="Genomic_DNA"/>
</dbReference>
<organism evidence="2">
    <name type="scientific">Thermococcus litoralis</name>
    <dbReference type="NCBI Taxonomy" id="2265"/>
    <lineage>
        <taxon>Archaea</taxon>
        <taxon>Methanobacteriati</taxon>
        <taxon>Methanobacteriota</taxon>
        <taxon>Thermococci</taxon>
        <taxon>Thermococcales</taxon>
        <taxon>Thermococcaceae</taxon>
        <taxon>Thermococcus</taxon>
    </lineage>
</organism>
<comment type="caution">
    <text evidence="2">The sequence shown here is derived from an EMBL/GenBank/DDBJ whole genome shotgun (WGS) entry which is preliminary data.</text>
</comment>
<keyword evidence="1" id="KW-0414">Isoprene biosynthesis</keyword>
<evidence type="ECO:0000256" key="1">
    <source>
        <dbReference type="ARBA" id="ARBA00023229"/>
    </source>
</evidence>
<reference evidence="2" key="1">
    <citation type="journal article" date="2020" name="mSystems">
        <title>Genome- and Community-Level Interaction Insights into Carbon Utilization and Element Cycling Functions of Hydrothermarchaeota in Hydrothermal Sediment.</title>
        <authorList>
            <person name="Zhou Z."/>
            <person name="Liu Y."/>
            <person name="Xu W."/>
            <person name="Pan J."/>
            <person name="Luo Z.H."/>
            <person name="Li M."/>
        </authorList>
    </citation>
    <scope>NUCLEOTIDE SEQUENCE [LARGE SCALE GENOMIC DNA]</scope>
    <source>
        <strain evidence="2">HyVt-151</strain>
    </source>
</reference>
<dbReference type="AlphaFoldDB" id="A0A7C0Y1K4"/>
<dbReference type="GO" id="GO:0008299">
    <property type="term" value="P:isoprenoid biosynthetic process"/>
    <property type="evidence" value="ECO:0007669"/>
    <property type="project" value="UniProtKB-KW"/>
</dbReference>
<dbReference type="GO" id="GO:0016746">
    <property type="term" value="F:acyltransferase activity"/>
    <property type="evidence" value="ECO:0007669"/>
    <property type="project" value="InterPro"/>
</dbReference>
<dbReference type="SUPFAM" id="SSF53901">
    <property type="entry name" value="Thiolase-like"/>
    <property type="match status" value="1"/>
</dbReference>
<dbReference type="Gene3D" id="3.40.47.10">
    <property type="match status" value="1"/>
</dbReference>
<sequence>MRRPVIIGVGLTPVGEHWRLALRDLAVEALLNAMEDAGVDKVDS</sequence>
<name>A0A7C0Y1K4_THELI</name>
<feature type="non-terminal residue" evidence="2">
    <location>
        <position position="44"/>
    </location>
</feature>